<evidence type="ECO:0000313" key="2">
    <source>
        <dbReference type="EMBL" id="GAA1660919.1"/>
    </source>
</evidence>
<dbReference type="RefSeq" id="WP_344480791.1">
    <property type="nucleotide sequence ID" value="NZ_BAAAQF010000002.1"/>
</dbReference>
<name>A0ABP4RW43_9ACTN</name>
<dbReference type="EMBL" id="BAAAQF010000002">
    <property type="protein sequence ID" value="GAA1660919.1"/>
    <property type="molecule type" value="Genomic_DNA"/>
</dbReference>
<comment type="caution">
    <text evidence="2">The sequence shown here is derived from an EMBL/GenBank/DDBJ whole genome shotgun (WGS) entry which is preliminary data.</text>
</comment>
<evidence type="ECO:0000256" key="1">
    <source>
        <dbReference type="SAM" id="MobiDB-lite"/>
    </source>
</evidence>
<feature type="region of interest" description="Disordered" evidence="1">
    <location>
        <begin position="1"/>
        <end position="32"/>
    </location>
</feature>
<reference evidence="3" key="1">
    <citation type="journal article" date="2019" name="Int. J. Syst. Evol. Microbiol.">
        <title>The Global Catalogue of Microorganisms (GCM) 10K type strain sequencing project: providing services to taxonomists for standard genome sequencing and annotation.</title>
        <authorList>
            <consortium name="The Broad Institute Genomics Platform"/>
            <consortium name="The Broad Institute Genome Sequencing Center for Infectious Disease"/>
            <person name="Wu L."/>
            <person name="Ma J."/>
        </authorList>
    </citation>
    <scope>NUCLEOTIDE SEQUENCE [LARGE SCALE GENOMIC DNA]</scope>
    <source>
        <strain evidence="3">JCM 16001</strain>
    </source>
</reference>
<protein>
    <recommendedName>
        <fullName evidence="4">DUF4878 domain-containing protein</fullName>
    </recommendedName>
</protein>
<accession>A0ABP4RW43</accession>
<feature type="compositionally biased region" description="Low complexity" evidence="1">
    <location>
        <begin position="202"/>
        <end position="215"/>
    </location>
</feature>
<dbReference type="Proteomes" id="UP001499851">
    <property type="component" value="Unassembled WGS sequence"/>
</dbReference>
<sequence length="327" mass="35154">MGKGLFRRTIRRARTARPSGPASTTGKRYRVVPVDDPDTTAYADPPRKWPRVAAMAAAWAVVLGLGSWIAPAFAASGSEENQDPRDEAATDAEGAALRYLRYGSNEDPERAEDALCEDASPELSPSDLDAIRQSYADELGGITDIDLQTGDPVPSSEGISIAGTVSYIYQGRQRHEEFLVTVQEHDGTYCVSDAASVEETSEPSFEPSSDSSSTSEEVDPQTVATDFLRAVVMDRDPAFAETLQCESFTTITAQDLDEAIAEWVTVNGVTTGFLNDISPLENATGGFEAEIVLQGELNQETFTFEIEVQQGCVASLEGGDDLMDGTD</sequence>
<keyword evidence="3" id="KW-1185">Reference proteome</keyword>
<organism evidence="2 3">
    <name type="scientific">Glycomyces endophyticus</name>
    <dbReference type="NCBI Taxonomy" id="480996"/>
    <lineage>
        <taxon>Bacteria</taxon>
        <taxon>Bacillati</taxon>
        <taxon>Actinomycetota</taxon>
        <taxon>Actinomycetes</taxon>
        <taxon>Glycomycetales</taxon>
        <taxon>Glycomycetaceae</taxon>
        <taxon>Glycomyces</taxon>
    </lineage>
</organism>
<feature type="region of interest" description="Disordered" evidence="1">
    <location>
        <begin position="195"/>
        <end position="221"/>
    </location>
</feature>
<proteinExistence type="predicted"/>
<feature type="compositionally biased region" description="Basic residues" evidence="1">
    <location>
        <begin position="1"/>
        <end position="15"/>
    </location>
</feature>
<evidence type="ECO:0000313" key="3">
    <source>
        <dbReference type="Proteomes" id="UP001499851"/>
    </source>
</evidence>
<gene>
    <name evidence="2" type="ORF">GCM10009830_02520</name>
</gene>
<evidence type="ECO:0008006" key="4">
    <source>
        <dbReference type="Google" id="ProtNLM"/>
    </source>
</evidence>